<dbReference type="RefSeq" id="WP_344492596.1">
    <property type="nucleotide sequence ID" value="NZ_BAAAQF010000034.1"/>
</dbReference>
<evidence type="ECO:0000313" key="2">
    <source>
        <dbReference type="EMBL" id="GAA1695190.1"/>
    </source>
</evidence>
<comment type="similarity">
    <text evidence="1">Belongs to the cysteine dioxygenase family.</text>
</comment>
<dbReference type="Pfam" id="PF05995">
    <property type="entry name" value="CDO_I"/>
    <property type="match status" value="1"/>
</dbReference>
<comment type="caution">
    <text evidence="2">The sequence shown here is derived from an EMBL/GenBank/DDBJ whole genome shotgun (WGS) entry which is preliminary data.</text>
</comment>
<keyword evidence="2" id="KW-0560">Oxidoreductase</keyword>
<keyword evidence="2" id="KW-0223">Dioxygenase</keyword>
<gene>
    <name evidence="2" type="ORF">GCM10009830_48810</name>
</gene>
<sequence length="177" mass="18859">MTTTIIATPALAGVTGAVRTALRSRPDWAAAAELVADALRGRLPGPEVLTPEQRLGDPDGPVGHLLHAEPDGSFSVTAVIWRPGQTTRIHDHVTWCVVGVLQGVEHEERFDADLRPIGAGDNRVGEVTGFAPPGDIHLIRNTGAETAISLHVYGTDLSRVGSSARRYYESADAEGRR</sequence>
<accession>A0ABP4TX93</accession>
<keyword evidence="3" id="KW-1185">Reference proteome</keyword>
<organism evidence="2 3">
    <name type="scientific">Glycomyces endophyticus</name>
    <dbReference type="NCBI Taxonomy" id="480996"/>
    <lineage>
        <taxon>Bacteria</taxon>
        <taxon>Bacillati</taxon>
        <taxon>Actinomycetota</taxon>
        <taxon>Actinomycetes</taxon>
        <taxon>Glycomycetales</taxon>
        <taxon>Glycomycetaceae</taxon>
        <taxon>Glycomyces</taxon>
    </lineage>
</organism>
<name>A0ABP4TX93_9ACTN</name>
<dbReference type="InterPro" id="IPR011051">
    <property type="entry name" value="RmlC_Cupin_sf"/>
</dbReference>
<dbReference type="InterPro" id="IPR010300">
    <property type="entry name" value="CDO_1"/>
</dbReference>
<dbReference type="CDD" id="cd10548">
    <property type="entry name" value="cupin_CDO"/>
    <property type="match status" value="1"/>
</dbReference>
<dbReference type="InterPro" id="IPR014710">
    <property type="entry name" value="RmlC-like_jellyroll"/>
</dbReference>
<dbReference type="GO" id="GO:0051213">
    <property type="term" value="F:dioxygenase activity"/>
    <property type="evidence" value="ECO:0007669"/>
    <property type="project" value="UniProtKB-KW"/>
</dbReference>
<evidence type="ECO:0000313" key="3">
    <source>
        <dbReference type="Proteomes" id="UP001499851"/>
    </source>
</evidence>
<reference evidence="3" key="1">
    <citation type="journal article" date="2019" name="Int. J. Syst. Evol. Microbiol.">
        <title>The Global Catalogue of Microorganisms (GCM) 10K type strain sequencing project: providing services to taxonomists for standard genome sequencing and annotation.</title>
        <authorList>
            <consortium name="The Broad Institute Genomics Platform"/>
            <consortium name="The Broad Institute Genome Sequencing Center for Infectious Disease"/>
            <person name="Wu L."/>
            <person name="Ma J."/>
        </authorList>
    </citation>
    <scope>NUCLEOTIDE SEQUENCE [LARGE SCALE GENOMIC DNA]</scope>
    <source>
        <strain evidence="3">JCM 16001</strain>
    </source>
</reference>
<protein>
    <submittedName>
        <fullName evidence="2">Cysteine dioxygenase family protein</fullName>
    </submittedName>
</protein>
<proteinExistence type="inferred from homology"/>
<evidence type="ECO:0000256" key="1">
    <source>
        <dbReference type="ARBA" id="ARBA00006622"/>
    </source>
</evidence>
<dbReference type="EMBL" id="BAAAQF010000034">
    <property type="protein sequence ID" value="GAA1695190.1"/>
    <property type="molecule type" value="Genomic_DNA"/>
</dbReference>
<dbReference type="Proteomes" id="UP001499851">
    <property type="component" value="Unassembled WGS sequence"/>
</dbReference>
<dbReference type="SUPFAM" id="SSF51182">
    <property type="entry name" value="RmlC-like cupins"/>
    <property type="match status" value="1"/>
</dbReference>
<dbReference type="Gene3D" id="2.60.120.10">
    <property type="entry name" value="Jelly Rolls"/>
    <property type="match status" value="1"/>
</dbReference>